<dbReference type="Proteomes" id="UP000825935">
    <property type="component" value="Chromosome 4"/>
</dbReference>
<dbReference type="AlphaFoldDB" id="A0A8T2V4Y8"/>
<protein>
    <submittedName>
        <fullName evidence="1">Uncharacterized protein</fullName>
    </submittedName>
</protein>
<sequence>MDDGKSTRKRKRTTDISVDLTNTKFGQLRRALQELRPYVLDLLRSPDFQNNRSSPLVRKGINQVRNICKELRQETMVLAKQKRPADASIVGKEDHEEPGVKKQAKLVNDAPIFVDDPGPSLVGCAPAGWNFILVRSFSEP</sequence>
<dbReference type="PANTHER" id="PTHR35459">
    <property type="entry name" value="T1N6.14 PROTEIN"/>
    <property type="match status" value="1"/>
</dbReference>
<keyword evidence="2" id="KW-1185">Reference proteome</keyword>
<gene>
    <name evidence="1" type="ORF">KP509_04G055800</name>
</gene>
<evidence type="ECO:0000313" key="2">
    <source>
        <dbReference type="Proteomes" id="UP000825935"/>
    </source>
</evidence>
<dbReference type="PANTHER" id="PTHR35459:SF2">
    <property type="entry name" value="T1N6.14 PROTEIN"/>
    <property type="match status" value="1"/>
</dbReference>
<dbReference type="OrthoDB" id="672903at2759"/>
<organism evidence="1 2">
    <name type="scientific">Ceratopteris richardii</name>
    <name type="common">Triangle waterfern</name>
    <dbReference type="NCBI Taxonomy" id="49495"/>
    <lineage>
        <taxon>Eukaryota</taxon>
        <taxon>Viridiplantae</taxon>
        <taxon>Streptophyta</taxon>
        <taxon>Embryophyta</taxon>
        <taxon>Tracheophyta</taxon>
        <taxon>Polypodiopsida</taxon>
        <taxon>Polypodiidae</taxon>
        <taxon>Polypodiales</taxon>
        <taxon>Pteridineae</taxon>
        <taxon>Pteridaceae</taxon>
        <taxon>Parkerioideae</taxon>
        <taxon>Ceratopteris</taxon>
    </lineage>
</organism>
<reference evidence="1" key="1">
    <citation type="submission" date="2021-08" db="EMBL/GenBank/DDBJ databases">
        <title>WGS assembly of Ceratopteris richardii.</title>
        <authorList>
            <person name="Marchant D.B."/>
            <person name="Chen G."/>
            <person name="Jenkins J."/>
            <person name="Shu S."/>
            <person name="Leebens-Mack J."/>
            <person name="Grimwood J."/>
            <person name="Schmutz J."/>
            <person name="Soltis P."/>
            <person name="Soltis D."/>
            <person name="Chen Z.-H."/>
        </authorList>
    </citation>
    <scope>NUCLEOTIDE SEQUENCE</scope>
    <source>
        <strain evidence="1">Whitten #5841</strain>
        <tissue evidence="1">Leaf</tissue>
    </source>
</reference>
<proteinExistence type="predicted"/>
<accession>A0A8T2V4Y8</accession>
<comment type="caution">
    <text evidence="1">The sequence shown here is derived from an EMBL/GenBank/DDBJ whole genome shotgun (WGS) entry which is preliminary data.</text>
</comment>
<dbReference type="EMBL" id="CM035409">
    <property type="protein sequence ID" value="KAH7439319.1"/>
    <property type="molecule type" value="Genomic_DNA"/>
</dbReference>
<name>A0A8T2V4Y8_CERRI</name>
<evidence type="ECO:0000313" key="1">
    <source>
        <dbReference type="EMBL" id="KAH7439319.1"/>
    </source>
</evidence>
<dbReference type="EMBL" id="CM035409">
    <property type="protein sequence ID" value="KAH7439320.1"/>
    <property type="molecule type" value="Genomic_DNA"/>
</dbReference>